<reference evidence="8" key="1">
    <citation type="submission" date="2019-05" db="EMBL/GenBank/DDBJ databases">
        <title>Annotation for the trematode Paragonimus heterotremus.</title>
        <authorList>
            <person name="Choi Y.-J."/>
        </authorList>
    </citation>
    <scope>NUCLEOTIDE SEQUENCE</scope>
    <source>
        <strain evidence="8">LC</strain>
    </source>
</reference>
<evidence type="ECO:0000256" key="1">
    <source>
        <dbReference type="ARBA" id="ARBA00003520"/>
    </source>
</evidence>
<dbReference type="GO" id="GO:0005856">
    <property type="term" value="C:cytoskeleton"/>
    <property type="evidence" value="ECO:0007669"/>
    <property type="project" value="UniProtKB-SubCell"/>
</dbReference>
<comment type="caution">
    <text evidence="8">The sequence shown here is derived from an EMBL/GenBank/DDBJ whole genome shotgun (WGS) entry which is preliminary data.</text>
</comment>
<dbReference type="Gene3D" id="3.30.420.40">
    <property type="match status" value="2"/>
</dbReference>
<dbReference type="AlphaFoldDB" id="A0A8J4TJ57"/>
<evidence type="ECO:0000313" key="8">
    <source>
        <dbReference type="EMBL" id="KAF5402586.1"/>
    </source>
</evidence>
<dbReference type="Gene3D" id="3.90.640.10">
    <property type="entry name" value="Actin, Chain A, domain 4"/>
    <property type="match status" value="1"/>
</dbReference>
<keyword evidence="9" id="KW-1185">Reference proteome</keyword>
<dbReference type="EMBL" id="LUCH01001719">
    <property type="protein sequence ID" value="KAF5402586.1"/>
    <property type="molecule type" value="Genomic_DNA"/>
</dbReference>
<dbReference type="Pfam" id="PF00022">
    <property type="entry name" value="Actin"/>
    <property type="match status" value="1"/>
</dbReference>
<keyword evidence="3" id="KW-0963">Cytoplasm</keyword>
<proteinExistence type="inferred from homology"/>
<dbReference type="SMART" id="SM00268">
    <property type="entry name" value="ACTIN"/>
    <property type="match status" value="1"/>
</dbReference>
<keyword evidence="4" id="KW-0547">Nucleotide-binding</keyword>
<dbReference type="PANTHER" id="PTHR11937">
    <property type="entry name" value="ACTIN"/>
    <property type="match status" value="1"/>
</dbReference>
<evidence type="ECO:0000313" key="9">
    <source>
        <dbReference type="Proteomes" id="UP000748531"/>
    </source>
</evidence>
<dbReference type="Proteomes" id="UP000748531">
    <property type="component" value="Unassembled WGS sequence"/>
</dbReference>
<keyword evidence="5" id="KW-0067">ATP-binding</keyword>
<comment type="function">
    <text evidence="1">Actins are highly conserved proteins that are involved in various types of cell motility and are ubiquitously expressed in all eukaryotic cells.</text>
</comment>
<evidence type="ECO:0000256" key="6">
    <source>
        <dbReference type="ARBA" id="ARBA00023212"/>
    </source>
</evidence>
<dbReference type="GO" id="GO:0005524">
    <property type="term" value="F:ATP binding"/>
    <property type="evidence" value="ECO:0007669"/>
    <property type="project" value="UniProtKB-KW"/>
</dbReference>
<comment type="similarity">
    <text evidence="7">Belongs to the actin family.</text>
</comment>
<evidence type="ECO:0000256" key="3">
    <source>
        <dbReference type="ARBA" id="ARBA00022490"/>
    </source>
</evidence>
<comment type="subcellular location">
    <subcellularLocation>
        <location evidence="2">Cytoplasm</location>
        <location evidence="2">Cytoskeleton</location>
    </subcellularLocation>
</comment>
<evidence type="ECO:0000256" key="2">
    <source>
        <dbReference type="ARBA" id="ARBA00004245"/>
    </source>
</evidence>
<dbReference type="PRINTS" id="PR00190">
    <property type="entry name" value="ACTIN"/>
</dbReference>
<dbReference type="FunFam" id="3.30.420.40:FF:000148">
    <property type="entry name" value="Actin, alpha skeletal muscle"/>
    <property type="match status" value="1"/>
</dbReference>
<dbReference type="InterPro" id="IPR004000">
    <property type="entry name" value="Actin"/>
</dbReference>
<dbReference type="FunFam" id="3.30.420.40:FF:000058">
    <property type="entry name" value="Putative actin-related protein 5"/>
    <property type="match status" value="1"/>
</dbReference>
<keyword evidence="6" id="KW-0206">Cytoskeleton</keyword>
<evidence type="ECO:0000256" key="7">
    <source>
        <dbReference type="RuleBase" id="RU000487"/>
    </source>
</evidence>
<dbReference type="OrthoDB" id="6223851at2759"/>
<dbReference type="InterPro" id="IPR043129">
    <property type="entry name" value="ATPase_NBD"/>
</dbReference>
<gene>
    <name evidence="8" type="ORF">PHET_03877</name>
</gene>
<protein>
    <submittedName>
        <fullName evidence="8">Fast-type skeletal muscle actin 12</fullName>
    </submittedName>
</protein>
<evidence type="ECO:0000256" key="4">
    <source>
        <dbReference type="ARBA" id="ARBA00022741"/>
    </source>
</evidence>
<sequence>MLNDLDTRPIVLDNGSYTVKAGYAGESAPRVLVPTLITQSFTAWGSTDWYVGEHAKALRRQLPVSRPVSHGTVTNMEEMSMIWHYLYSRELRVHSADHPLLIIEYPQLPHNHREKIAEMMFEKFNIPGLYTSDQSVLSLYASGLTTGLTVDIGNDTTSIVPVQETFTMKDAIRQRHLGGLDVTNYLQRLLVSSNPTAAQFITAEVTQYFKEKFCHVVPSITKELMSEADSKPVKFKAPDGQIVSIGKERFCAPELLFRPSQGGLEGSGLSQYIISAIQNCPSNIQPYLLSNIVLSGGCTLFSGLPQRVEQEVNHEAPSGSFVKVYALEQRKYSAWIGGSILASLSTFNKVCVTKQEYQEHGNVILKQKCP</sequence>
<accession>A0A8J4TJ57</accession>
<dbReference type="SUPFAM" id="SSF53067">
    <property type="entry name" value="Actin-like ATPase domain"/>
    <property type="match status" value="2"/>
</dbReference>
<name>A0A8J4TJ57_9TREM</name>
<evidence type="ECO:0000256" key="5">
    <source>
        <dbReference type="ARBA" id="ARBA00022840"/>
    </source>
</evidence>
<organism evidence="8 9">
    <name type="scientific">Paragonimus heterotremus</name>
    <dbReference type="NCBI Taxonomy" id="100268"/>
    <lineage>
        <taxon>Eukaryota</taxon>
        <taxon>Metazoa</taxon>
        <taxon>Spiralia</taxon>
        <taxon>Lophotrochozoa</taxon>
        <taxon>Platyhelminthes</taxon>
        <taxon>Trematoda</taxon>
        <taxon>Digenea</taxon>
        <taxon>Plagiorchiida</taxon>
        <taxon>Troglotremata</taxon>
        <taxon>Troglotrematidae</taxon>
        <taxon>Paragonimus</taxon>
    </lineage>
</organism>